<accession>A0A6N6REV4</accession>
<proteinExistence type="predicted"/>
<dbReference type="Proteomes" id="UP000468650">
    <property type="component" value="Unassembled WGS sequence"/>
</dbReference>
<dbReference type="InterPro" id="IPR031811">
    <property type="entry name" value="ALGX/ALGJ_SGNH-like"/>
</dbReference>
<keyword evidence="5" id="KW-0574">Periplasm</keyword>
<evidence type="ECO:0000313" key="10">
    <source>
        <dbReference type="Proteomes" id="UP000468650"/>
    </source>
</evidence>
<keyword evidence="4" id="KW-0732">Signal</keyword>
<evidence type="ECO:0000256" key="2">
    <source>
        <dbReference type="ARBA" id="ARBA00005182"/>
    </source>
</evidence>
<organism evidence="9 10">
    <name type="scientific">Phaeocystidibacter luteus</name>
    <dbReference type="NCBI Taxonomy" id="911197"/>
    <lineage>
        <taxon>Bacteria</taxon>
        <taxon>Pseudomonadati</taxon>
        <taxon>Bacteroidota</taxon>
        <taxon>Flavobacteriia</taxon>
        <taxon>Flavobacteriales</taxon>
        <taxon>Phaeocystidibacteraceae</taxon>
        <taxon>Phaeocystidibacter</taxon>
    </lineage>
</organism>
<comment type="caution">
    <text evidence="9">The sequence shown here is derived from an EMBL/GenBank/DDBJ whole genome shotgun (WGS) entry which is preliminary data.</text>
</comment>
<evidence type="ECO:0000259" key="8">
    <source>
        <dbReference type="Pfam" id="PF16822"/>
    </source>
</evidence>
<dbReference type="GO" id="GO:0016740">
    <property type="term" value="F:transferase activity"/>
    <property type="evidence" value="ECO:0007669"/>
    <property type="project" value="UniProtKB-KW"/>
</dbReference>
<keyword evidence="7" id="KW-0812">Transmembrane</keyword>
<gene>
    <name evidence="9" type="ORF">F8C67_10595</name>
</gene>
<keyword evidence="7" id="KW-0472">Membrane</keyword>
<dbReference type="UniPathway" id="UPA00286"/>
<name>A0A6N6REV4_9FLAO</name>
<evidence type="ECO:0000313" key="9">
    <source>
        <dbReference type="EMBL" id="KAB2808727.1"/>
    </source>
</evidence>
<keyword evidence="10" id="KW-1185">Reference proteome</keyword>
<evidence type="ECO:0000256" key="4">
    <source>
        <dbReference type="ARBA" id="ARBA00022729"/>
    </source>
</evidence>
<reference evidence="9 10" key="1">
    <citation type="submission" date="2019-09" db="EMBL/GenBank/DDBJ databases">
        <title>Genomes of family Cryomorphaceae.</title>
        <authorList>
            <person name="Bowman J.P."/>
        </authorList>
    </citation>
    <scope>NUCLEOTIDE SEQUENCE [LARGE SCALE GENOMIC DNA]</scope>
    <source>
        <strain evidence="9 10">LMG 25704</strain>
    </source>
</reference>
<keyword evidence="3" id="KW-0808">Transferase</keyword>
<evidence type="ECO:0000256" key="3">
    <source>
        <dbReference type="ARBA" id="ARBA00022679"/>
    </source>
</evidence>
<feature type="domain" description="AlgX/AlgJ SGNH hydrolase-like" evidence="8">
    <location>
        <begin position="88"/>
        <end position="224"/>
    </location>
</feature>
<dbReference type="GO" id="GO:0042121">
    <property type="term" value="P:alginic acid biosynthetic process"/>
    <property type="evidence" value="ECO:0007669"/>
    <property type="project" value="UniProtKB-UniPathway"/>
</dbReference>
<evidence type="ECO:0000256" key="7">
    <source>
        <dbReference type="SAM" id="Phobius"/>
    </source>
</evidence>
<evidence type="ECO:0000256" key="5">
    <source>
        <dbReference type="ARBA" id="ARBA00022764"/>
    </source>
</evidence>
<sequence length="356" mass="40430">MELKRTYNIAFILVFTAFAAAWIPLGKELKGVTNEIPKAEFSLHNVFSEEFQEASSKQIVENLPARPFLVRAHNQIKFQLYSETNAEVIVGKNRVLFEQNYLDEYADLNPLSDDEVQAKVDEIEAWTVRAREAGAQPYLMIVPSKPEYFEEAIPSPWTISETTNIDRLHGEFKRRNLPIIDLRETARALKDTSQFSVFPKYGIHWSNLTSAISLTQFLNVIDTLSAESDYSASFSNVRSANSYSESETDLGNLLNLLTVMDLSESVGQLDLDNSVEGEKHGLLVVGDSFYWTWYGNGYTTTQFEPSYFFYYNSTAYKAGEGEIGSLTNELRQRILQEVDIAVIMLTEANWRSISLP</sequence>
<evidence type="ECO:0000256" key="6">
    <source>
        <dbReference type="ARBA" id="ARBA00022841"/>
    </source>
</evidence>
<dbReference type="EMBL" id="WBVO01000008">
    <property type="protein sequence ID" value="KAB2808727.1"/>
    <property type="molecule type" value="Genomic_DNA"/>
</dbReference>
<keyword evidence="6" id="KW-0016">Alginate biosynthesis</keyword>
<comment type="pathway">
    <text evidence="2">Glycan biosynthesis; alginate biosynthesis.</text>
</comment>
<comment type="subcellular location">
    <subcellularLocation>
        <location evidence="1">Periplasm</location>
    </subcellularLocation>
</comment>
<dbReference type="Pfam" id="PF16822">
    <property type="entry name" value="ALGX"/>
    <property type="match status" value="1"/>
</dbReference>
<dbReference type="AlphaFoldDB" id="A0A6N6REV4"/>
<feature type="transmembrane region" description="Helical" evidence="7">
    <location>
        <begin position="7"/>
        <end position="25"/>
    </location>
</feature>
<dbReference type="GO" id="GO:0042597">
    <property type="term" value="C:periplasmic space"/>
    <property type="evidence" value="ECO:0007669"/>
    <property type="project" value="UniProtKB-SubCell"/>
</dbReference>
<keyword evidence="7" id="KW-1133">Transmembrane helix</keyword>
<evidence type="ECO:0000256" key="1">
    <source>
        <dbReference type="ARBA" id="ARBA00004418"/>
    </source>
</evidence>
<dbReference type="OrthoDB" id="175771at2"/>
<protein>
    <recommendedName>
        <fullName evidence="8">AlgX/AlgJ SGNH hydrolase-like domain-containing protein</fullName>
    </recommendedName>
</protein>